<dbReference type="Proteomes" id="UP000284375">
    <property type="component" value="Unassembled WGS sequence"/>
</dbReference>
<protein>
    <submittedName>
        <fullName evidence="2">Uncharacterized protein</fullName>
    </submittedName>
</protein>
<accession>A0A423VS66</accession>
<reference evidence="2 3" key="1">
    <citation type="submission" date="2015-09" db="EMBL/GenBank/DDBJ databases">
        <title>Host preference determinants of Valsa canker pathogens revealed by comparative genomics.</title>
        <authorList>
            <person name="Yin Z."/>
            <person name="Huang L."/>
        </authorList>
    </citation>
    <scope>NUCLEOTIDE SEQUENCE [LARGE SCALE GENOMIC DNA]</scope>
    <source>
        <strain evidence="2 3">YSFL</strain>
    </source>
</reference>
<evidence type="ECO:0000313" key="2">
    <source>
        <dbReference type="EMBL" id="ROV93916.1"/>
    </source>
</evidence>
<proteinExistence type="predicted"/>
<keyword evidence="1" id="KW-0732">Signal</keyword>
<dbReference type="EMBL" id="LJZO01000030">
    <property type="protein sequence ID" value="ROV93916.1"/>
    <property type="molecule type" value="Genomic_DNA"/>
</dbReference>
<feature type="signal peptide" evidence="1">
    <location>
        <begin position="1"/>
        <end position="27"/>
    </location>
</feature>
<name>A0A423VS66_CYTCH</name>
<dbReference type="AlphaFoldDB" id="A0A423VS66"/>
<evidence type="ECO:0000256" key="1">
    <source>
        <dbReference type="SAM" id="SignalP"/>
    </source>
</evidence>
<gene>
    <name evidence="2" type="ORF">VSDG_06280</name>
</gene>
<feature type="chain" id="PRO_5019195676" evidence="1">
    <location>
        <begin position="28"/>
        <end position="68"/>
    </location>
</feature>
<comment type="caution">
    <text evidence="2">The sequence shown here is derived from an EMBL/GenBank/DDBJ whole genome shotgun (WGS) entry which is preliminary data.</text>
</comment>
<organism evidence="2 3">
    <name type="scientific">Cytospora chrysosperma</name>
    <name type="common">Cytospora canker fungus</name>
    <name type="synonym">Sphaeria chrysosperma</name>
    <dbReference type="NCBI Taxonomy" id="252740"/>
    <lineage>
        <taxon>Eukaryota</taxon>
        <taxon>Fungi</taxon>
        <taxon>Dikarya</taxon>
        <taxon>Ascomycota</taxon>
        <taxon>Pezizomycotina</taxon>
        <taxon>Sordariomycetes</taxon>
        <taxon>Sordariomycetidae</taxon>
        <taxon>Diaporthales</taxon>
        <taxon>Cytosporaceae</taxon>
        <taxon>Cytospora</taxon>
    </lineage>
</organism>
<dbReference type="OrthoDB" id="10406318at2759"/>
<evidence type="ECO:0000313" key="3">
    <source>
        <dbReference type="Proteomes" id="UP000284375"/>
    </source>
</evidence>
<sequence>MRPVAMITNAVALLAVGTAALPAATEGNINSVEARTIPKECDTYRFWPGALWQCIDKYEKKHSALPRQ</sequence>
<keyword evidence="3" id="KW-1185">Reference proteome</keyword>